<organism evidence="5 6">
    <name type="scientific">Paenibacillus catalpae</name>
    <dbReference type="NCBI Taxonomy" id="1045775"/>
    <lineage>
        <taxon>Bacteria</taxon>
        <taxon>Bacillati</taxon>
        <taxon>Bacillota</taxon>
        <taxon>Bacilli</taxon>
        <taxon>Bacillales</taxon>
        <taxon>Paenibacillaceae</taxon>
        <taxon>Paenibacillus</taxon>
    </lineage>
</organism>
<dbReference type="InterPro" id="IPR018060">
    <property type="entry name" value="HTH_AraC"/>
</dbReference>
<dbReference type="AlphaFoldDB" id="A0A1I1TZL7"/>
<dbReference type="STRING" id="1045775.SAMN05216378_0778"/>
<keyword evidence="2 5" id="KW-0238">DNA-binding</keyword>
<dbReference type="OrthoDB" id="9807321at2"/>
<dbReference type="PROSITE" id="PS00041">
    <property type="entry name" value="HTH_ARAC_FAMILY_1"/>
    <property type="match status" value="1"/>
</dbReference>
<evidence type="ECO:0000313" key="5">
    <source>
        <dbReference type="EMBL" id="SFD63924.1"/>
    </source>
</evidence>
<dbReference type="EMBL" id="FOMT01000001">
    <property type="protein sequence ID" value="SFD63924.1"/>
    <property type="molecule type" value="Genomic_DNA"/>
</dbReference>
<evidence type="ECO:0000256" key="2">
    <source>
        <dbReference type="ARBA" id="ARBA00023125"/>
    </source>
</evidence>
<dbReference type="Pfam" id="PF02311">
    <property type="entry name" value="AraC_binding"/>
    <property type="match status" value="1"/>
</dbReference>
<dbReference type="PANTHER" id="PTHR43280">
    <property type="entry name" value="ARAC-FAMILY TRANSCRIPTIONAL REGULATOR"/>
    <property type="match status" value="1"/>
</dbReference>
<dbReference type="Proteomes" id="UP000198855">
    <property type="component" value="Unassembled WGS sequence"/>
</dbReference>
<dbReference type="GO" id="GO:0043565">
    <property type="term" value="F:sequence-specific DNA binding"/>
    <property type="evidence" value="ECO:0007669"/>
    <property type="project" value="InterPro"/>
</dbReference>
<evidence type="ECO:0000313" key="6">
    <source>
        <dbReference type="Proteomes" id="UP000198855"/>
    </source>
</evidence>
<gene>
    <name evidence="5" type="ORF">SAMN05216378_0778</name>
</gene>
<dbReference type="PROSITE" id="PS01124">
    <property type="entry name" value="HTH_ARAC_FAMILY_2"/>
    <property type="match status" value="1"/>
</dbReference>
<dbReference type="InterPro" id="IPR018062">
    <property type="entry name" value="HTH_AraC-typ_CS"/>
</dbReference>
<dbReference type="InterPro" id="IPR003313">
    <property type="entry name" value="AraC-bd"/>
</dbReference>
<keyword evidence="6" id="KW-1185">Reference proteome</keyword>
<dbReference type="InterPro" id="IPR037923">
    <property type="entry name" value="HTH-like"/>
</dbReference>
<dbReference type="Pfam" id="PF12833">
    <property type="entry name" value="HTH_18"/>
    <property type="match status" value="1"/>
</dbReference>
<evidence type="ECO:0000259" key="4">
    <source>
        <dbReference type="PROSITE" id="PS01124"/>
    </source>
</evidence>
<dbReference type="GO" id="GO:0003700">
    <property type="term" value="F:DNA-binding transcription factor activity"/>
    <property type="evidence" value="ECO:0007669"/>
    <property type="project" value="InterPro"/>
</dbReference>
<dbReference type="RefSeq" id="WP_091181205.1">
    <property type="nucleotide sequence ID" value="NZ_FOMT01000001.1"/>
</dbReference>
<keyword evidence="1" id="KW-0805">Transcription regulation</keyword>
<dbReference type="Gene3D" id="1.10.10.60">
    <property type="entry name" value="Homeodomain-like"/>
    <property type="match status" value="2"/>
</dbReference>
<evidence type="ECO:0000256" key="3">
    <source>
        <dbReference type="ARBA" id="ARBA00023163"/>
    </source>
</evidence>
<keyword evidence="3" id="KW-0804">Transcription</keyword>
<sequence>MDHNTLSALGPQETIGILPDYYYPPFITLAHMFSAPNDWAIHNREMKQYVLQYVVDGCADYPIEGRTYTTRRGDLLFHRPKERHSILPHPSQSYVCISIVFHFGMSAFPVSELFSEEHYLGNFADHPIDNSLSELVVSYRQPGLDHQMRCQSLLMRILSDASHQFKQDSGAKSNDSNKPELVLVKNYLHDNYHREVLLKELEQLSGWSKNHLLHTFRKYMGMSPMQYLTWIRINKAKELAIQTNLTISEIAERVGYSDVHTFGRMFKKKTGHSLSQFCANLIHS</sequence>
<name>A0A1I1TZL7_9BACL</name>
<reference evidence="6" key="1">
    <citation type="submission" date="2016-10" db="EMBL/GenBank/DDBJ databases">
        <authorList>
            <person name="Varghese N."/>
            <person name="Submissions S."/>
        </authorList>
    </citation>
    <scope>NUCLEOTIDE SEQUENCE [LARGE SCALE GENOMIC DNA]</scope>
    <source>
        <strain evidence="6">CGMCC 1.10784</strain>
    </source>
</reference>
<dbReference type="PANTHER" id="PTHR43280:SF2">
    <property type="entry name" value="HTH-TYPE TRANSCRIPTIONAL REGULATOR EXSA"/>
    <property type="match status" value="1"/>
</dbReference>
<dbReference type="SUPFAM" id="SSF51215">
    <property type="entry name" value="Regulatory protein AraC"/>
    <property type="match status" value="1"/>
</dbReference>
<evidence type="ECO:0000256" key="1">
    <source>
        <dbReference type="ARBA" id="ARBA00023015"/>
    </source>
</evidence>
<accession>A0A1I1TZL7</accession>
<protein>
    <submittedName>
        <fullName evidence="5">AraC-type DNA-binding protein</fullName>
    </submittedName>
</protein>
<dbReference type="InterPro" id="IPR009057">
    <property type="entry name" value="Homeodomain-like_sf"/>
</dbReference>
<feature type="domain" description="HTH araC/xylS-type" evidence="4">
    <location>
        <begin position="182"/>
        <end position="280"/>
    </location>
</feature>
<proteinExistence type="predicted"/>
<dbReference type="SMART" id="SM00342">
    <property type="entry name" value="HTH_ARAC"/>
    <property type="match status" value="1"/>
</dbReference>
<dbReference type="SUPFAM" id="SSF46689">
    <property type="entry name" value="Homeodomain-like"/>
    <property type="match status" value="2"/>
</dbReference>